<feature type="domain" description="Type IV pilin Tt1218-like" evidence="2">
    <location>
        <begin position="31"/>
        <end position="111"/>
    </location>
</feature>
<dbReference type="EMBL" id="JABXYJ010000007">
    <property type="protein sequence ID" value="NVO78780.1"/>
    <property type="molecule type" value="Genomic_DNA"/>
</dbReference>
<dbReference type="NCBIfam" id="TIGR02532">
    <property type="entry name" value="IV_pilin_GFxxxE"/>
    <property type="match status" value="1"/>
</dbReference>
<evidence type="ECO:0000313" key="3">
    <source>
        <dbReference type="EMBL" id="NVO78780.1"/>
    </source>
</evidence>
<comment type="caution">
    <text evidence="3">The sequence shown here is derived from an EMBL/GenBank/DDBJ whole genome shotgun (WGS) entry which is preliminary data.</text>
</comment>
<evidence type="ECO:0000259" key="2">
    <source>
        <dbReference type="Pfam" id="PF22150"/>
    </source>
</evidence>
<proteinExistence type="predicted"/>
<protein>
    <submittedName>
        <fullName evidence="3">Type IV pilus modification protein PilV</fullName>
    </submittedName>
</protein>
<dbReference type="Proteomes" id="UP000588051">
    <property type="component" value="Unassembled WGS sequence"/>
</dbReference>
<dbReference type="InterPro" id="IPR012902">
    <property type="entry name" value="N_methyl_site"/>
</dbReference>
<dbReference type="InterPro" id="IPR013362">
    <property type="entry name" value="Pilus_4_PilV"/>
</dbReference>
<dbReference type="AlphaFoldDB" id="A0A850QPV3"/>
<sequence length="190" mass="20075">MIPNQTPGFSLIEVLVAVFVLALGIIGAAGLQLAAVRTSQQSGYQTIAVELANELADKMRSNDTQMKLSDAANVFASINYNSAIDSDPAAPTLCYTSAANCNATDLAKADIYEWLVRVKKTLPAGRVLVCRDSSPFDSSSKALTWTCTSDPNAGLTIKLGWKSKNPDGSFVLANGVNPPSVAVTVESYVK</sequence>
<keyword evidence="1" id="KW-1133">Transmembrane helix</keyword>
<dbReference type="RefSeq" id="WP_176804318.1">
    <property type="nucleotide sequence ID" value="NZ_JABXYJ010000007.1"/>
</dbReference>
<keyword evidence="1" id="KW-0812">Transmembrane</keyword>
<dbReference type="Pfam" id="PF07963">
    <property type="entry name" value="N_methyl"/>
    <property type="match status" value="1"/>
</dbReference>
<feature type="transmembrane region" description="Helical" evidence="1">
    <location>
        <begin position="12"/>
        <end position="36"/>
    </location>
</feature>
<dbReference type="Pfam" id="PF22150">
    <property type="entry name" value="Tt1218-like"/>
    <property type="match status" value="1"/>
</dbReference>
<keyword evidence="4" id="KW-1185">Reference proteome</keyword>
<dbReference type="NCBIfam" id="TIGR02523">
    <property type="entry name" value="type_IV_pilV"/>
    <property type="match status" value="1"/>
</dbReference>
<name>A0A850QPV3_9BURK</name>
<accession>A0A850QPV3</accession>
<gene>
    <name evidence="3" type="primary">pilV</name>
    <name evidence="3" type="ORF">HV832_13150</name>
</gene>
<keyword evidence="1" id="KW-0472">Membrane</keyword>
<organism evidence="3 4">
    <name type="scientific">Undibacterium oligocarboniphilum</name>
    <dbReference type="NCBI Taxonomy" id="666702"/>
    <lineage>
        <taxon>Bacteria</taxon>
        <taxon>Pseudomonadati</taxon>
        <taxon>Pseudomonadota</taxon>
        <taxon>Betaproteobacteria</taxon>
        <taxon>Burkholderiales</taxon>
        <taxon>Oxalobacteraceae</taxon>
        <taxon>Undibacterium</taxon>
    </lineage>
</organism>
<dbReference type="InterPro" id="IPR054402">
    <property type="entry name" value="Tt1218-like_dom"/>
</dbReference>
<evidence type="ECO:0000313" key="4">
    <source>
        <dbReference type="Proteomes" id="UP000588051"/>
    </source>
</evidence>
<evidence type="ECO:0000256" key="1">
    <source>
        <dbReference type="SAM" id="Phobius"/>
    </source>
</evidence>
<reference evidence="3 4" key="1">
    <citation type="submission" date="2020-06" db="EMBL/GenBank/DDBJ databases">
        <authorList>
            <person name="Qiu C."/>
            <person name="Liu Z."/>
        </authorList>
    </citation>
    <scope>NUCLEOTIDE SEQUENCE [LARGE SCALE GENOMIC DNA]</scope>
    <source>
        <strain evidence="3 4">EM 1</strain>
    </source>
</reference>